<keyword evidence="2" id="KW-1185">Reference proteome</keyword>
<evidence type="ECO:0000313" key="1">
    <source>
        <dbReference type="EMBL" id="KAK2193120.1"/>
    </source>
</evidence>
<protein>
    <submittedName>
        <fullName evidence="1">Uncharacterized protein</fullName>
    </submittedName>
</protein>
<gene>
    <name evidence="1" type="ORF">NP493_17g08040</name>
</gene>
<dbReference type="Proteomes" id="UP001209878">
    <property type="component" value="Unassembled WGS sequence"/>
</dbReference>
<dbReference type="AlphaFoldDB" id="A0AAD9UKZ5"/>
<dbReference type="EMBL" id="JAODUO010000017">
    <property type="protein sequence ID" value="KAK2193120.1"/>
    <property type="molecule type" value="Genomic_DNA"/>
</dbReference>
<accession>A0AAD9UKZ5</accession>
<comment type="caution">
    <text evidence="1">The sequence shown here is derived from an EMBL/GenBank/DDBJ whole genome shotgun (WGS) entry which is preliminary data.</text>
</comment>
<name>A0AAD9UKZ5_RIDPI</name>
<proteinExistence type="predicted"/>
<organism evidence="1 2">
    <name type="scientific">Ridgeia piscesae</name>
    <name type="common">Tubeworm</name>
    <dbReference type="NCBI Taxonomy" id="27915"/>
    <lineage>
        <taxon>Eukaryota</taxon>
        <taxon>Metazoa</taxon>
        <taxon>Spiralia</taxon>
        <taxon>Lophotrochozoa</taxon>
        <taxon>Annelida</taxon>
        <taxon>Polychaeta</taxon>
        <taxon>Sedentaria</taxon>
        <taxon>Canalipalpata</taxon>
        <taxon>Sabellida</taxon>
        <taxon>Siboglinidae</taxon>
        <taxon>Ridgeia</taxon>
    </lineage>
</organism>
<reference evidence="1" key="1">
    <citation type="journal article" date="2023" name="Mol. Biol. Evol.">
        <title>Third-Generation Sequencing Reveals the Adaptive Role of the Epigenome in Three Deep-Sea Polychaetes.</title>
        <authorList>
            <person name="Perez M."/>
            <person name="Aroh O."/>
            <person name="Sun Y."/>
            <person name="Lan Y."/>
            <person name="Juniper S.K."/>
            <person name="Young C.R."/>
            <person name="Angers B."/>
            <person name="Qian P.Y."/>
        </authorList>
    </citation>
    <scope>NUCLEOTIDE SEQUENCE</scope>
    <source>
        <strain evidence="1">R07B-5</strain>
    </source>
</reference>
<evidence type="ECO:0000313" key="2">
    <source>
        <dbReference type="Proteomes" id="UP001209878"/>
    </source>
</evidence>
<sequence>MHAFLTDQDVIKKDIVCCVRNFQDGQKLISESLGEKPQHHIAFNPADWHQVCTSTQKEVTLWTLEQCDTHTICSKKKLQMPKEDAELGVYSSSGTVIVDNIDPSHSQPTSHNAPAPIIVPRHVVAGVRTEDAYKFEEYEDTCVRMEPRHHCWTPAGEVLLGCKGGQLIKVFHLLMITNPNPLKTIHTWVLTCAGICRGLSHHL</sequence>